<dbReference type="Proteomes" id="UP001152561">
    <property type="component" value="Unassembled WGS sequence"/>
</dbReference>
<feature type="region of interest" description="Disordered" evidence="1">
    <location>
        <begin position="1"/>
        <end position="24"/>
    </location>
</feature>
<accession>A0A9Q1RR95</accession>
<dbReference type="EMBL" id="JAJAGQ010000003">
    <property type="protein sequence ID" value="KAJ8568845.1"/>
    <property type="molecule type" value="Genomic_DNA"/>
</dbReference>
<evidence type="ECO:0000256" key="1">
    <source>
        <dbReference type="SAM" id="MobiDB-lite"/>
    </source>
</evidence>
<name>A0A9Q1RR95_9SOLA</name>
<evidence type="ECO:0000313" key="2">
    <source>
        <dbReference type="EMBL" id="KAJ8568845.1"/>
    </source>
</evidence>
<keyword evidence="3" id="KW-1185">Reference proteome</keyword>
<gene>
    <name evidence="2" type="ORF">K7X08_032542</name>
</gene>
<feature type="compositionally biased region" description="Polar residues" evidence="1">
    <location>
        <begin position="72"/>
        <end position="95"/>
    </location>
</feature>
<organism evidence="2 3">
    <name type="scientific">Anisodus acutangulus</name>
    <dbReference type="NCBI Taxonomy" id="402998"/>
    <lineage>
        <taxon>Eukaryota</taxon>
        <taxon>Viridiplantae</taxon>
        <taxon>Streptophyta</taxon>
        <taxon>Embryophyta</taxon>
        <taxon>Tracheophyta</taxon>
        <taxon>Spermatophyta</taxon>
        <taxon>Magnoliopsida</taxon>
        <taxon>eudicotyledons</taxon>
        <taxon>Gunneridae</taxon>
        <taxon>Pentapetalae</taxon>
        <taxon>asterids</taxon>
        <taxon>lamiids</taxon>
        <taxon>Solanales</taxon>
        <taxon>Solanaceae</taxon>
        <taxon>Solanoideae</taxon>
        <taxon>Hyoscyameae</taxon>
        <taxon>Anisodus</taxon>
    </lineage>
</organism>
<feature type="region of interest" description="Disordered" evidence="1">
    <location>
        <begin position="37"/>
        <end position="97"/>
    </location>
</feature>
<dbReference type="AlphaFoldDB" id="A0A9Q1RR95"/>
<comment type="caution">
    <text evidence="2">The sequence shown here is derived from an EMBL/GenBank/DDBJ whole genome shotgun (WGS) entry which is preliminary data.</text>
</comment>
<evidence type="ECO:0000313" key="3">
    <source>
        <dbReference type="Proteomes" id="UP001152561"/>
    </source>
</evidence>
<dbReference type="OrthoDB" id="448448at2759"/>
<sequence length="290" mass="31749">MMADQASEYWSLSDDPFDLNLDGPSMDLDDLLSIIEEKSDPPPIEQSMPEDLLPNDVGQASRAQFLGHIGVSPSSNSETSDTKTVSDGSSDSAGNSIVDGRKLGFQLEIGSPVHSFYGGPTDWTPGQDSEWFSDRDNISRSTSSNVQQERLLLSQSTAVNKLKTSGTLAAEETSSMEVAVSSNDEHYARLSLCQSSDTLPGNWDNYAQTPHTYSFLKQDAPNNLDFEMLSHNDKMLNVMDEQLDHTTGIADSDIGIACGNWTTRAGEGIQQAPGVSYDYKFWRWGVQCLL</sequence>
<reference evidence="3" key="1">
    <citation type="journal article" date="2023" name="Proc. Natl. Acad. Sci. U.S.A.">
        <title>Genomic and structural basis for evolution of tropane alkaloid biosynthesis.</title>
        <authorList>
            <person name="Wanga Y.-J."/>
            <person name="Taina T."/>
            <person name="Yua J.-Y."/>
            <person name="Lia J."/>
            <person name="Xua B."/>
            <person name="Chenc J."/>
            <person name="D'Auriad J.C."/>
            <person name="Huanga J.-P."/>
            <person name="Huanga S.-X."/>
        </authorList>
    </citation>
    <scope>NUCLEOTIDE SEQUENCE [LARGE SCALE GENOMIC DNA]</scope>
    <source>
        <strain evidence="3">cv. KIB-2019</strain>
    </source>
</reference>
<proteinExistence type="predicted"/>
<protein>
    <submittedName>
        <fullName evidence="2">Uncharacterized protein</fullName>
    </submittedName>
</protein>